<dbReference type="Proteomes" id="UP000215199">
    <property type="component" value="Unassembled WGS sequence"/>
</dbReference>
<proteinExistence type="predicted"/>
<keyword evidence="1" id="KW-0472">Membrane</keyword>
<gene>
    <name evidence="2" type="ORF">CF165_04820</name>
</gene>
<feature type="transmembrane region" description="Helical" evidence="1">
    <location>
        <begin position="59"/>
        <end position="81"/>
    </location>
</feature>
<dbReference type="RefSeq" id="WP_093946175.1">
    <property type="nucleotide sequence ID" value="NZ_NMUL01000005.1"/>
</dbReference>
<feature type="transmembrane region" description="Helical" evidence="1">
    <location>
        <begin position="244"/>
        <end position="266"/>
    </location>
</feature>
<feature type="transmembrane region" description="Helical" evidence="1">
    <location>
        <begin position="193"/>
        <end position="211"/>
    </location>
</feature>
<evidence type="ECO:0000256" key="1">
    <source>
        <dbReference type="SAM" id="Phobius"/>
    </source>
</evidence>
<comment type="caution">
    <text evidence="2">The sequence shown here is derived from an EMBL/GenBank/DDBJ whole genome shotgun (WGS) entry which is preliminary data.</text>
</comment>
<accession>A0A229TGN0</accession>
<evidence type="ECO:0008006" key="4">
    <source>
        <dbReference type="Google" id="ProtNLM"/>
    </source>
</evidence>
<dbReference type="InterPro" id="IPR046671">
    <property type="entry name" value="DUF6541"/>
</dbReference>
<feature type="transmembrane region" description="Helical" evidence="1">
    <location>
        <begin position="471"/>
        <end position="489"/>
    </location>
</feature>
<feature type="transmembrane region" description="Helical" evidence="1">
    <location>
        <begin position="101"/>
        <end position="120"/>
    </location>
</feature>
<feature type="transmembrane region" description="Helical" evidence="1">
    <location>
        <begin position="398"/>
        <end position="416"/>
    </location>
</feature>
<feature type="transmembrane region" description="Helical" evidence="1">
    <location>
        <begin position="286"/>
        <end position="310"/>
    </location>
</feature>
<feature type="transmembrane region" description="Helical" evidence="1">
    <location>
        <begin position="28"/>
        <end position="47"/>
    </location>
</feature>
<dbReference type="EMBL" id="NMUL01000005">
    <property type="protein sequence ID" value="OXM70405.1"/>
    <property type="molecule type" value="Genomic_DNA"/>
</dbReference>
<protein>
    <recommendedName>
        <fullName evidence="4">Copper-transporting ATPase</fullName>
    </recommendedName>
</protein>
<sequence>MNVLLVLLAFWLPGLLFGAAIRLRGWTLAAAGPMLTFGLVALGIPVLGKLGIRWSMLNVALWTLVVSAAGFALAFAVTRFTRRRHPDWTEPERPERSVRDHVLIGLGVAAGLGIGAVTFLRGVRNLNNVQQGWDAPFHANLVRWIAEHGDARPSTVGTIANLPNQTNYFYPDTYHALLALVFGKGGLTMMPTLNLAALTVVLTVPIGVAAMCHAWRMPPIAVASAAAVSACFTVFPYDSLWRGPLWPFVAGVALVPAMLAVARHLLEPRAIAGPVGIGVGVAGLAGLHTSVVFVVIVYFLMILAAVLLRFEPITWRRSLPSLVATFVLAAAFGIPVVLPSLYNAGGVTSTYWASEATVSGAVGETITFSPMAAFPQWWIGIPAIIGVFMLVKHRRMMWMVGAYIVLGALFAATVSLETDIVHLLSSPFYNDNWRVAALVPLAGCVAFGEFVHTASGWFAEKVRPRLPNVRPATLTLVGVVLVALVVGGLSRGGYVGRNAARVHYAYNDSPTVSKDEEAAFGWLAAHTKPGERVLNDRIDGSVWMYALAGVMPTQWSFYGSDKTTNTDEQYLSVFANDLDKYPRVRKALTDLKVRYAFVGKGKVIADRPNDVGLQHLDVSPGFKLVFRNSGASIYEIEGQQGVVTSGAAPGSTPGNGQ</sequence>
<dbReference type="OrthoDB" id="3251757at2"/>
<organism evidence="2 3">
    <name type="scientific">Amycolatopsis vastitatis</name>
    <dbReference type="NCBI Taxonomy" id="1905142"/>
    <lineage>
        <taxon>Bacteria</taxon>
        <taxon>Bacillati</taxon>
        <taxon>Actinomycetota</taxon>
        <taxon>Actinomycetes</taxon>
        <taxon>Pseudonocardiales</taxon>
        <taxon>Pseudonocardiaceae</taxon>
        <taxon>Amycolatopsis</taxon>
    </lineage>
</organism>
<feature type="transmembrane region" description="Helical" evidence="1">
    <location>
        <begin position="322"/>
        <end position="342"/>
    </location>
</feature>
<keyword evidence="1" id="KW-0812">Transmembrane</keyword>
<evidence type="ECO:0000313" key="3">
    <source>
        <dbReference type="Proteomes" id="UP000215199"/>
    </source>
</evidence>
<dbReference type="Pfam" id="PF20176">
    <property type="entry name" value="DUF6541"/>
    <property type="match status" value="1"/>
</dbReference>
<reference evidence="3" key="1">
    <citation type="submission" date="2017-07" db="EMBL/GenBank/DDBJ databases">
        <title>Comparative genome mining reveals phylogenetic distribution patterns of secondary metabolites in Amycolatopsis.</title>
        <authorList>
            <person name="Adamek M."/>
            <person name="Alanjary M."/>
            <person name="Sales-Ortells H."/>
            <person name="Goodfellow M."/>
            <person name="Bull A.T."/>
            <person name="Kalinowski J."/>
            <person name="Ziemert N."/>
        </authorList>
    </citation>
    <scope>NUCLEOTIDE SEQUENCE [LARGE SCALE GENOMIC DNA]</scope>
    <source>
        <strain evidence="3">H5</strain>
    </source>
</reference>
<dbReference type="AlphaFoldDB" id="A0A229TGN0"/>
<keyword evidence="3" id="KW-1185">Reference proteome</keyword>
<name>A0A229TGN0_9PSEU</name>
<feature type="transmembrane region" description="Helical" evidence="1">
    <location>
        <begin position="217"/>
        <end position="237"/>
    </location>
</feature>
<feature type="transmembrane region" description="Helical" evidence="1">
    <location>
        <begin position="436"/>
        <end position="459"/>
    </location>
</feature>
<keyword evidence="1" id="KW-1133">Transmembrane helix</keyword>
<evidence type="ECO:0000313" key="2">
    <source>
        <dbReference type="EMBL" id="OXM70405.1"/>
    </source>
</evidence>
<feature type="transmembrane region" description="Helical" evidence="1">
    <location>
        <begin position="374"/>
        <end position="391"/>
    </location>
</feature>